<protein>
    <recommendedName>
        <fullName evidence="2">VTT domain-containing protein</fullName>
    </recommendedName>
</protein>
<feature type="transmembrane region" description="Helical" evidence="1">
    <location>
        <begin position="12"/>
        <end position="33"/>
    </location>
</feature>
<gene>
    <name evidence="3" type="ORF">CDV25_03450</name>
</gene>
<dbReference type="KEGG" id="had:CDV25_03450"/>
<keyword evidence="1" id="KW-0472">Membrane</keyword>
<feature type="transmembrane region" description="Helical" evidence="1">
    <location>
        <begin position="45"/>
        <end position="64"/>
    </location>
</feature>
<feature type="domain" description="VTT" evidence="2">
    <location>
        <begin position="29"/>
        <end position="144"/>
    </location>
</feature>
<keyword evidence="1" id="KW-0812">Transmembrane</keyword>
<organism evidence="3 4">
    <name type="scientific">Helicobacter apodemus</name>
    <dbReference type="NCBI Taxonomy" id="135569"/>
    <lineage>
        <taxon>Bacteria</taxon>
        <taxon>Pseudomonadati</taxon>
        <taxon>Campylobacterota</taxon>
        <taxon>Epsilonproteobacteria</taxon>
        <taxon>Campylobacterales</taxon>
        <taxon>Helicobacteraceae</taxon>
        <taxon>Helicobacter</taxon>
    </lineage>
</organism>
<proteinExistence type="predicted"/>
<reference evidence="3 4" key="1">
    <citation type="submission" date="2017-06" db="EMBL/GenBank/DDBJ databases">
        <title>Complete genome of Helicobacter apodemus.</title>
        <authorList>
            <person name="Cho S."/>
        </authorList>
    </citation>
    <scope>NUCLEOTIDE SEQUENCE [LARGE SCALE GENOMIC DNA]</scope>
    <source>
        <strain evidence="4">SNUVETPUB-15-01</strain>
    </source>
</reference>
<dbReference type="RefSeq" id="WP_108910784.1">
    <property type="nucleotide sequence ID" value="NZ_CP021886.1"/>
</dbReference>
<keyword evidence="1" id="KW-1133">Transmembrane helix</keyword>
<feature type="transmembrane region" description="Helical" evidence="1">
    <location>
        <begin position="126"/>
        <end position="147"/>
    </location>
</feature>
<evidence type="ECO:0000313" key="4">
    <source>
        <dbReference type="Proteomes" id="UP000244890"/>
    </source>
</evidence>
<dbReference type="AlphaFoldDB" id="A0A2U8FCE1"/>
<evidence type="ECO:0000256" key="1">
    <source>
        <dbReference type="SAM" id="Phobius"/>
    </source>
</evidence>
<sequence length="196" mass="22721">MEELFIQWLHEYGYIILFIWSTLEGELGLIMAGIMSHTGHMSLPIAIFVAGLGGFVGDQVYFYIGRYNKPLIYNKLKTQRRKFALAHLLLQRYGWPIIFIQRYLYGMRTVIPMSIGITRYSAKTFALINFISAIIWATITILLAYFFGEELLQLVEYGKEHYYIAIPFAIMLGGGIYYYLHRVTQKAGKKYLGETK</sequence>
<dbReference type="InterPro" id="IPR051311">
    <property type="entry name" value="DedA_domain"/>
</dbReference>
<name>A0A2U8FCE1_9HELI</name>
<dbReference type="PANTHER" id="PTHR42709">
    <property type="entry name" value="ALKALINE PHOSPHATASE LIKE PROTEIN"/>
    <property type="match status" value="1"/>
</dbReference>
<dbReference type="Proteomes" id="UP000244890">
    <property type="component" value="Chromosome"/>
</dbReference>
<feature type="transmembrane region" description="Helical" evidence="1">
    <location>
        <begin position="162"/>
        <end position="180"/>
    </location>
</feature>
<dbReference type="GO" id="GO:0005886">
    <property type="term" value="C:plasma membrane"/>
    <property type="evidence" value="ECO:0007669"/>
    <property type="project" value="TreeGrafter"/>
</dbReference>
<dbReference type="InterPro" id="IPR032816">
    <property type="entry name" value="VTT_dom"/>
</dbReference>
<evidence type="ECO:0000313" key="3">
    <source>
        <dbReference type="EMBL" id="AWI33921.1"/>
    </source>
</evidence>
<dbReference type="PANTHER" id="PTHR42709:SF2">
    <property type="entry name" value="INNER MEMBRANE PROTEIN YOHD"/>
    <property type="match status" value="1"/>
</dbReference>
<evidence type="ECO:0000259" key="2">
    <source>
        <dbReference type="Pfam" id="PF09335"/>
    </source>
</evidence>
<accession>A0A2U8FCE1</accession>
<dbReference type="OrthoDB" id="948134at2"/>
<dbReference type="EMBL" id="CP021886">
    <property type="protein sequence ID" value="AWI33921.1"/>
    <property type="molecule type" value="Genomic_DNA"/>
</dbReference>
<dbReference type="Pfam" id="PF09335">
    <property type="entry name" value="VTT_dom"/>
    <property type="match status" value="1"/>
</dbReference>